<evidence type="ECO:0008006" key="3">
    <source>
        <dbReference type="Google" id="ProtNLM"/>
    </source>
</evidence>
<organism evidence="2">
    <name type="scientific">Noctiluca scintillans</name>
    <name type="common">Sea sparkle</name>
    <name type="synonym">Red tide dinoflagellate</name>
    <dbReference type="NCBI Taxonomy" id="2966"/>
    <lineage>
        <taxon>Eukaryota</taxon>
        <taxon>Sar</taxon>
        <taxon>Alveolata</taxon>
        <taxon>Dinophyceae</taxon>
        <taxon>Noctilucales</taxon>
        <taxon>Noctilucaceae</taxon>
        <taxon>Noctiluca</taxon>
    </lineage>
</organism>
<reference evidence="2" key="1">
    <citation type="submission" date="2021-01" db="EMBL/GenBank/DDBJ databases">
        <authorList>
            <person name="Corre E."/>
            <person name="Pelletier E."/>
            <person name="Niang G."/>
            <person name="Scheremetjew M."/>
            <person name="Finn R."/>
            <person name="Kale V."/>
            <person name="Holt S."/>
            <person name="Cochrane G."/>
            <person name="Meng A."/>
            <person name="Brown T."/>
            <person name="Cohen L."/>
        </authorList>
    </citation>
    <scope>NUCLEOTIDE SEQUENCE</scope>
</reference>
<feature type="compositionally biased region" description="Polar residues" evidence="1">
    <location>
        <begin position="46"/>
        <end position="68"/>
    </location>
</feature>
<dbReference type="Gene3D" id="3.30.70.100">
    <property type="match status" value="1"/>
</dbReference>
<name>A0A7S0ZR00_NOCSC</name>
<sequence>MAHVTANQPSRHLSSHVPSPAAVQASSQPGQVVKPTSYVPPPGTSGAVSSNRAPQMPSYTPVTSTVRSPSYTPLAQAHVTTPAPGPHLTTTAPPPQVTTATHLPTFPFPGPHLSPQIATAGHVHQGHPPMNFVSQQAGPQVTTVQSQPGRPRVAYAGPPEARRVVGGPCRRQAPAPVAHRAPPQAVYRQPPLLVHDQGQYHMQEPMKYEDQVMLQDPTFMDVAPVSNRAIAADLSVAFMPYFLIKDHELDNFIEVCNQCIEQVKQETLCLSYGFSISPAAHNNMAFCRELFANAEGVMAHLQNIEILFKDGLCRYGELVSLQIHGPKVELDRLREDPVIQEMNPEFYELMPGSFEIIEIPMQMNG</sequence>
<feature type="region of interest" description="Disordered" evidence="1">
    <location>
        <begin position="1"/>
        <end position="68"/>
    </location>
</feature>
<dbReference type="AlphaFoldDB" id="A0A7S0ZR00"/>
<gene>
    <name evidence="2" type="ORF">NSCI0253_LOCUS3872</name>
</gene>
<dbReference type="EMBL" id="HBFQ01005448">
    <property type="protein sequence ID" value="CAD8829526.1"/>
    <property type="molecule type" value="Transcribed_RNA"/>
</dbReference>
<protein>
    <recommendedName>
        <fullName evidence="3">ABM domain-containing protein</fullName>
    </recommendedName>
</protein>
<feature type="region of interest" description="Disordered" evidence="1">
    <location>
        <begin position="142"/>
        <end position="165"/>
    </location>
</feature>
<proteinExistence type="predicted"/>
<feature type="compositionally biased region" description="Polar residues" evidence="1">
    <location>
        <begin position="1"/>
        <end position="12"/>
    </location>
</feature>
<evidence type="ECO:0000256" key="1">
    <source>
        <dbReference type="SAM" id="MobiDB-lite"/>
    </source>
</evidence>
<accession>A0A7S0ZR00</accession>
<evidence type="ECO:0000313" key="2">
    <source>
        <dbReference type="EMBL" id="CAD8829526.1"/>
    </source>
</evidence>